<gene>
    <name evidence="1" type="ORF">CFP56_018813</name>
</gene>
<proteinExistence type="predicted"/>
<dbReference type="AlphaFoldDB" id="A0AAW0KJH4"/>
<name>A0AAW0KJH4_QUESU</name>
<reference evidence="1 2" key="1">
    <citation type="journal article" date="2018" name="Sci. Data">
        <title>The draft genome sequence of cork oak.</title>
        <authorList>
            <person name="Ramos A.M."/>
            <person name="Usie A."/>
            <person name="Barbosa P."/>
            <person name="Barros P.M."/>
            <person name="Capote T."/>
            <person name="Chaves I."/>
            <person name="Simoes F."/>
            <person name="Abreu I."/>
            <person name="Carrasquinho I."/>
            <person name="Faro C."/>
            <person name="Guimaraes J.B."/>
            <person name="Mendonca D."/>
            <person name="Nobrega F."/>
            <person name="Rodrigues L."/>
            <person name="Saibo N.J.M."/>
            <person name="Varela M.C."/>
            <person name="Egas C."/>
            <person name="Matos J."/>
            <person name="Miguel C.M."/>
            <person name="Oliveira M.M."/>
            <person name="Ricardo C.P."/>
            <person name="Goncalves S."/>
        </authorList>
    </citation>
    <scope>NUCLEOTIDE SEQUENCE [LARGE SCALE GENOMIC DNA]</scope>
    <source>
        <strain evidence="2">cv. HL8</strain>
    </source>
</reference>
<evidence type="ECO:0000313" key="2">
    <source>
        <dbReference type="Proteomes" id="UP000237347"/>
    </source>
</evidence>
<feature type="non-terminal residue" evidence="1">
    <location>
        <position position="1"/>
    </location>
</feature>
<sequence length="153" mass="16950">DEALQAFQDETQEGADRAAVDAFLDEMPQHFNSMEIGTADPTADDTVTVSRHNLSDEVLQAFQDETQEGADRATVDAFLDEMPQHFNSMETETADPTADDTVTVSRHNLSDNMGDPLCSSFEKKLLIVGLDGLLLFPSYRQHKDLWLTSAILT</sequence>
<protein>
    <submittedName>
        <fullName evidence="1">Uncharacterized protein</fullName>
    </submittedName>
</protein>
<organism evidence="1 2">
    <name type="scientific">Quercus suber</name>
    <name type="common">Cork oak</name>
    <dbReference type="NCBI Taxonomy" id="58331"/>
    <lineage>
        <taxon>Eukaryota</taxon>
        <taxon>Viridiplantae</taxon>
        <taxon>Streptophyta</taxon>
        <taxon>Embryophyta</taxon>
        <taxon>Tracheophyta</taxon>
        <taxon>Spermatophyta</taxon>
        <taxon>Magnoliopsida</taxon>
        <taxon>eudicotyledons</taxon>
        <taxon>Gunneridae</taxon>
        <taxon>Pentapetalae</taxon>
        <taxon>rosids</taxon>
        <taxon>fabids</taxon>
        <taxon>Fagales</taxon>
        <taxon>Fagaceae</taxon>
        <taxon>Quercus</taxon>
    </lineage>
</organism>
<comment type="caution">
    <text evidence="1">The sequence shown here is derived from an EMBL/GenBank/DDBJ whole genome shotgun (WGS) entry which is preliminary data.</text>
</comment>
<evidence type="ECO:0000313" key="1">
    <source>
        <dbReference type="EMBL" id="KAK7839050.1"/>
    </source>
</evidence>
<dbReference type="Proteomes" id="UP000237347">
    <property type="component" value="Unassembled WGS sequence"/>
</dbReference>
<keyword evidence="2" id="KW-1185">Reference proteome</keyword>
<dbReference type="EMBL" id="PKMF04000292">
    <property type="protein sequence ID" value="KAK7839050.1"/>
    <property type="molecule type" value="Genomic_DNA"/>
</dbReference>
<accession>A0AAW0KJH4</accession>